<organism evidence="2 3">
    <name type="scientific">Bradyrhizobium erythrophlei</name>
    <dbReference type="NCBI Taxonomy" id="1437360"/>
    <lineage>
        <taxon>Bacteria</taxon>
        <taxon>Pseudomonadati</taxon>
        <taxon>Pseudomonadota</taxon>
        <taxon>Alphaproteobacteria</taxon>
        <taxon>Hyphomicrobiales</taxon>
        <taxon>Nitrobacteraceae</taxon>
        <taxon>Bradyrhizobium</taxon>
    </lineage>
</organism>
<evidence type="ECO:0000256" key="1">
    <source>
        <dbReference type="SAM" id="MobiDB-lite"/>
    </source>
</evidence>
<dbReference type="EMBL" id="LT670818">
    <property type="protein sequence ID" value="SHH51640.1"/>
    <property type="molecule type" value="Genomic_DNA"/>
</dbReference>
<protein>
    <recommendedName>
        <fullName evidence="4">DUF4148 domain-containing protein</fullName>
    </recommendedName>
</protein>
<feature type="region of interest" description="Disordered" evidence="1">
    <location>
        <begin position="57"/>
        <end position="132"/>
    </location>
</feature>
<gene>
    <name evidence="2" type="ORF">SAMN05444169_7855</name>
</gene>
<proteinExistence type="predicted"/>
<reference evidence="2 3" key="1">
    <citation type="submission" date="2016-11" db="EMBL/GenBank/DDBJ databases">
        <authorList>
            <person name="Jaros S."/>
            <person name="Januszkiewicz K."/>
            <person name="Wedrychowicz H."/>
        </authorList>
    </citation>
    <scope>NUCLEOTIDE SEQUENCE [LARGE SCALE GENOMIC DNA]</scope>
    <source>
        <strain evidence="2 3">GAS242</strain>
    </source>
</reference>
<feature type="compositionally biased region" description="Basic and acidic residues" evidence="1">
    <location>
        <begin position="70"/>
        <end position="89"/>
    </location>
</feature>
<name>A0A1M5TLW6_9BRAD</name>
<dbReference type="Proteomes" id="UP000190675">
    <property type="component" value="Chromosome I"/>
</dbReference>
<dbReference type="AlphaFoldDB" id="A0A1M5TLW6"/>
<evidence type="ECO:0008006" key="4">
    <source>
        <dbReference type="Google" id="ProtNLM"/>
    </source>
</evidence>
<evidence type="ECO:0000313" key="2">
    <source>
        <dbReference type="EMBL" id="SHH51640.1"/>
    </source>
</evidence>
<sequence length="132" mass="14263">MQPSFRRARATLDRENCLTRDTVVCTGDEGCPSMRIIRAVAMIALLAAPAFASAQGFGQNQGHVQQAGEKPAEKSRQEIEADKEAERAYHKSLSNIPDHAVSDPWGNVRSETAPKAAAKPPAKRTKIGDTAH</sequence>
<accession>A0A1M5TLW6</accession>
<evidence type="ECO:0000313" key="3">
    <source>
        <dbReference type="Proteomes" id="UP000190675"/>
    </source>
</evidence>